<organism evidence="10">
    <name type="scientific">Daphnia magna</name>
    <dbReference type="NCBI Taxonomy" id="35525"/>
    <lineage>
        <taxon>Eukaryota</taxon>
        <taxon>Metazoa</taxon>
        <taxon>Ecdysozoa</taxon>
        <taxon>Arthropoda</taxon>
        <taxon>Crustacea</taxon>
        <taxon>Branchiopoda</taxon>
        <taxon>Diplostraca</taxon>
        <taxon>Cladocera</taxon>
        <taxon>Anomopoda</taxon>
        <taxon>Daphniidae</taxon>
        <taxon>Daphnia</taxon>
    </lineage>
</organism>
<sequence length="357" mass="40199">MIDLMVIRRVPTGSLPSHQKNSTMRKARRTAEMQQEPGNPMPYPQFGYPQPNVNTHSDPSMYMAGPQAGIYNPAAQAPLSPNYYPQQGMPFMPVGGGNEQNNFSMPTQFLQNPVMANMAMQYGHSLMGQGKEALDRELNKYVSTSRIKYYFSVDTAYVAKKLALLVFPFTHRDWSVKYNPDEPVQPRYELNAPDLYIPAMAFVTYLLIGGVSLGIQERFSPEGLGIQASTALIWALLEVLVIWVTLYLMNIQTKLTSFDILAFSSYKYVGMIVAVIASFIMPSAYHLALIYVSAATMFFLIRSLKVQILPESSRDAYGENNASFSGEGSKRRTYLLLFMGGLQPLMMWWLTRQLARP</sequence>
<comment type="similarity">
    <text evidence="1 9">Belongs to the YIF1 family.</text>
</comment>
<feature type="transmembrane region" description="Helical" evidence="9">
    <location>
        <begin position="333"/>
        <end position="351"/>
    </location>
</feature>
<evidence type="ECO:0000256" key="2">
    <source>
        <dbReference type="ARBA" id="ARBA00022448"/>
    </source>
</evidence>
<evidence type="ECO:0000256" key="1">
    <source>
        <dbReference type="ARBA" id="ARBA00009727"/>
    </source>
</evidence>
<accession>A0A0P5RHF2</accession>
<name>A0A0P5RHF2_9CRUS</name>
<dbReference type="AlphaFoldDB" id="A0A0P5RHF2"/>
<evidence type="ECO:0000256" key="8">
    <source>
        <dbReference type="ARBA" id="ARBA00023136"/>
    </source>
</evidence>
<dbReference type="EMBL" id="GDIQ01045879">
    <property type="protein sequence ID" value="JAN48858.1"/>
    <property type="molecule type" value="Transcribed_RNA"/>
</dbReference>
<dbReference type="GO" id="GO:0015031">
    <property type="term" value="P:protein transport"/>
    <property type="evidence" value="ECO:0007669"/>
    <property type="project" value="UniProtKB-KW"/>
</dbReference>
<dbReference type="PANTHER" id="PTHR14083:SF0">
    <property type="entry name" value="YIP1D-INTERACTING FACTOR 1, ISOFORM C"/>
    <property type="match status" value="1"/>
</dbReference>
<reference evidence="10" key="1">
    <citation type="submission" date="2015-10" db="EMBL/GenBank/DDBJ databases">
        <title>EvidentialGene: Evidence-directed Construction of Complete mRNA Transcriptomes without Genomes.</title>
        <authorList>
            <person name="Gilbert D.G."/>
        </authorList>
    </citation>
    <scope>NUCLEOTIDE SEQUENCE</scope>
</reference>
<dbReference type="GO" id="GO:0006888">
    <property type="term" value="P:endoplasmic reticulum to Golgi vesicle-mediated transport"/>
    <property type="evidence" value="ECO:0007669"/>
    <property type="project" value="UniProtKB-UniRule"/>
</dbReference>
<keyword evidence="4 9" id="KW-0256">Endoplasmic reticulum</keyword>
<evidence type="ECO:0000256" key="9">
    <source>
        <dbReference type="RuleBase" id="RU368073"/>
    </source>
</evidence>
<dbReference type="GO" id="GO:0005793">
    <property type="term" value="C:endoplasmic reticulum-Golgi intermediate compartment"/>
    <property type="evidence" value="ECO:0007669"/>
    <property type="project" value="UniProtKB-UniRule"/>
</dbReference>
<dbReference type="GO" id="GO:0000139">
    <property type="term" value="C:Golgi membrane"/>
    <property type="evidence" value="ECO:0007669"/>
    <property type="project" value="UniProtKB-SubCell"/>
</dbReference>
<dbReference type="InterPro" id="IPR005578">
    <property type="entry name" value="Yif1_fam"/>
</dbReference>
<evidence type="ECO:0000256" key="4">
    <source>
        <dbReference type="ARBA" id="ARBA00022824"/>
    </source>
</evidence>
<keyword evidence="5 9" id="KW-0653">Protein transport</keyword>
<keyword evidence="7 9" id="KW-0333">Golgi apparatus</keyword>
<keyword evidence="6 9" id="KW-1133">Transmembrane helix</keyword>
<evidence type="ECO:0000256" key="3">
    <source>
        <dbReference type="ARBA" id="ARBA00022692"/>
    </source>
</evidence>
<keyword evidence="8 9" id="KW-0472">Membrane</keyword>
<protein>
    <recommendedName>
        <fullName evidence="9">Protein YIF1</fullName>
    </recommendedName>
</protein>
<evidence type="ECO:0000256" key="5">
    <source>
        <dbReference type="ARBA" id="ARBA00022927"/>
    </source>
</evidence>
<dbReference type="OrthoDB" id="337750at2759"/>
<feature type="transmembrane region" description="Helical" evidence="9">
    <location>
        <begin position="287"/>
        <end position="304"/>
    </location>
</feature>
<dbReference type="GO" id="GO:0005789">
    <property type="term" value="C:endoplasmic reticulum membrane"/>
    <property type="evidence" value="ECO:0007669"/>
    <property type="project" value="UniProtKB-SubCell"/>
</dbReference>
<dbReference type="Pfam" id="PF03878">
    <property type="entry name" value="YIF1"/>
    <property type="match status" value="1"/>
</dbReference>
<evidence type="ECO:0000256" key="7">
    <source>
        <dbReference type="ARBA" id="ARBA00023034"/>
    </source>
</evidence>
<proteinExistence type="inferred from homology"/>
<evidence type="ECO:0000256" key="6">
    <source>
        <dbReference type="ARBA" id="ARBA00022989"/>
    </source>
</evidence>
<dbReference type="GO" id="GO:0030134">
    <property type="term" value="C:COPII-coated ER to Golgi transport vesicle"/>
    <property type="evidence" value="ECO:0007669"/>
    <property type="project" value="TreeGrafter"/>
</dbReference>
<keyword evidence="2 9" id="KW-0813">Transport</keyword>
<feature type="transmembrane region" description="Helical" evidence="9">
    <location>
        <begin position="227"/>
        <end position="248"/>
    </location>
</feature>
<evidence type="ECO:0000313" key="10">
    <source>
        <dbReference type="EMBL" id="JAN48858.1"/>
    </source>
</evidence>
<keyword evidence="3 9" id="KW-0812">Transmembrane</keyword>
<comment type="function">
    <text evidence="9">Has a role in transport between endoplasmic reticulum and Golgi.</text>
</comment>
<feature type="transmembrane region" description="Helical" evidence="9">
    <location>
        <begin position="260"/>
        <end position="281"/>
    </location>
</feature>
<feature type="transmembrane region" description="Helical" evidence="9">
    <location>
        <begin position="195"/>
        <end position="215"/>
    </location>
</feature>
<comment type="subcellular location">
    <subcellularLocation>
        <location evidence="9">Endoplasmic reticulum membrane</location>
        <topology evidence="9">Multi-pass membrane protein</topology>
    </subcellularLocation>
    <subcellularLocation>
        <location evidence="9">Golgi apparatus membrane</location>
        <topology evidence="9">Multi-pass membrane protein</topology>
    </subcellularLocation>
</comment>
<dbReference type="PANTHER" id="PTHR14083">
    <property type="entry name" value="YIP1 INTERACTING FACTOR HOMOLOG YIF1 PROTEIN"/>
    <property type="match status" value="1"/>
</dbReference>